<dbReference type="STRING" id="616990.IV54_GL000346"/>
<evidence type="ECO:0000313" key="1">
    <source>
        <dbReference type="EMBL" id="KRO05136.1"/>
    </source>
</evidence>
<dbReference type="AlphaFoldDB" id="A0A0R2M0A2"/>
<gene>
    <name evidence="1" type="ORF">IV54_GL000346</name>
</gene>
<dbReference type="Proteomes" id="UP000051906">
    <property type="component" value="Unassembled WGS sequence"/>
</dbReference>
<sequence length="97" mass="10836">MMTRESGGHHDLFFSPLTTLGKSISHETAGAKVEAADHYFLGNSQLYGDNDPVNEAKWFYKKLLALGFDKTTVCVVDVEDPKALQKHVTHDVNLFLK</sequence>
<name>A0A0R2M0A2_9LACO</name>
<accession>A0A0R2M0A2</accession>
<proteinExistence type="predicted"/>
<dbReference type="RefSeq" id="WP_157054318.1">
    <property type="nucleotide sequence ID" value="NZ_JQCA01000014.1"/>
</dbReference>
<protein>
    <submittedName>
        <fullName evidence="1">Uncharacterized protein</fullName>
    </submittedName>
</protein>
<comment type="caution">
    <text evidence="1">The sequence shown here is derived from an EMBL/GenBank/DDBJ whole genome shotgun (WGS) entry which is preliminary data.</text>
</comment>
<dbReference type="EMBL" id="JQCA01000014">
    <property type="protein sequence ID" value="KRO05136.1"/>
    <property type="molecule type" value="Genomic_DNA"/>
</dbReference>
<reference evidence="1 2" key="1">
    <citation type="journal article" date="2015" name="Genome Announc.">
        <title>Expanding the biotechnology potential of lactobacilli through comparative genomics of 213 strains and associated genera.</title>
        <authorList>
            <person name="Sun Z."/>
            <person name="Harris H.M."/>
            <person name="McCann A."/>
            <person name="Guo C."/>
            <person name="Argimon S."/>
            <person name="Zhang W."/>
            <person name="Yang X."/>
            <person name="Jeffery I.B."/>
            <person name="Cooney J.C."/>
            <person name="Kagawa T.F."/>
            <person name="Liu W."/>
            <person name="Song Y."/>
            <person name="Salvetti E."/>
            <person name="Wrobel A."/>
            <person name="Rasinkangas P."/>
            <person name="Parkhill J."/>
            <person name="Rea M.C."/>
            <person name="O'Sullivan O."/>
            <person name="Ritari J."/>
            <person name="Douillard F.P."/>
            <person name="Paul Ross R."/>
            <person name="Yang R."/>
            <person name="Briner A.E."/>
            <person name="Felis G.E."/>
            <person name="de Vos W.M."/>
            <person name="Barrangou R."/>
            <person name="Klaenhammer T.R."/>
            <person name="Caufield P.W."/>
            <person name="Cui Y."/>
            <person name="Zhang H."/>
            <person name="O'Toole P.W."/>
        </authorList>
    </citation>
    <scope>NUCLEOTIDE SEQUENCE [LARGE SCALE GENOMIC DNA]</scope>
    <source>
        <strain evidence="1 2">DSM 22467</strain>
    </source>
</reference>
<dbReference type="PATRIC" id="fig|616990.3.peg.374"/>
<evidence type="ECO:0000313" key="2">
    <source>
        <dbReference type="Proteomes" id="UP000051906"/>
    </source>
</evidence>
<organism evidence="1 2">
    <name type="scientific">Levilactobacillus paucivorans</name>
    <dbReference type="NCBI Taxonomy" id="616990"/>
    <lineage>
        <taxon>Bacteria</taxon>
        <taxon>Bacillati</taxon>
        <taxon>Bacillota</taxon>
        <taxon>Bacilli</taxon>
        <taxon>Lactobacillales</taxon>
        <taxon>Lactobacillaceae</taxon>
        <taxon>Levilactobacillus</taxon>
    </lineage>
</organism>
<keyword evidence="2" id="KW-1185">Reference proteome</keyword>
<dbReference type="OrthoDB" id="2312598at2"/>